<feature type="transmembrane region" description="Helical" evidence="1">
    <location>
        <begin position="125"/>
        <end position="144"/>
    </location>
</feature>
<protein>
    <submittedName>
        <fullName evidence="2">Uncharacterized protein</fullName>
    </submittedName>
</protein>
<dbReference type="EMBL" id="CP022316">
    <property type="protein sequence ID" value="ASK65713.1"/>
    <property type="molecule type" value="Genomic_DNA"/>
</dbReference>
<keyword evidence="1" id="KW-0472">Membrane</keyword>
<dbReference type="Proteomes" id="UP000198398">
    <property type="component" value="Chromosome"/>
</dbReference>
<organism evidence="2 3">
    <name type="scientific">Brachybacterium avium</name>
    <dbReference type="NCBI Taxonomy" id="2017485"/>
    <lineage>
        <taxon>Bacteria</taxon>
        <taxon>Bacillati</taxon>
        <taxon>Actinomycetota</taxon>
        <taxon>Actinomycetes</taxon>
        <taxon>Micrococcales</taxon>
        <taxon>Dermabacteraceae</taxon>
        <taxon>Brachybacterium</taxon>
    </lineage>
</organism>
<gene>
    <name evidence="2" type="ORF">CFK39_07530</name>
</gene>
<feature type="transmembrane region" description="Helical" evidence="1">
    <location>
        <begin position="102"/>
        <end position="119"/>
    </location>
</feature>
<evidence type="ECO:0000313" key="3">
    <source>
        <dbReference type="Proteomes" id="UP000198398"/>
    </source>
</evidence>
<keyword evidence="1" id="KW-1133">Transmembrane helix</keyword>
<evidence type="ECO:0000256" key="1">
    <source>
        <dbReference type="SAM" id="Phobius"/>
    </source>
</evidence>
<dbReference type="AlphaFoldDB" id="A0A220UDC0"/>
<accession>A0A220UDC0</accession>
<dbReference type="OrthoDB" id="3297538at2"/>
<proteinExistence type="predicted"/>
<sequence>MQIDQPGPPGPPPTSDEARAALGALDADASQLAERLVSPWWYHLILGGLVAAAIGAQALPGVPAISVIVLVIIWIPFMMQSYTSRYRISMTRPAGPRSRRMLLLILALLALLMGSVALLKVASLLQRWVLLPAAVGFLVTVVLGRRYDAVLRSEVAHPYRPSGPR</sequence>
<keyword evidence="1" id="KW-0812">Transmembrane</keyword>
<feature type="transmembrane region" description="Helical" evidence="1">
    <location>
        <begin position="64"/>
        <end position="82"/>
    </location>
</feature>
<dbReference type="RefSeq" id="WP_089064954.1">
    <property type="nucleotide sequence ID" value="NZ_CP022316.1"/>
</dbReference>
<name>A0A220UDC0_9MICO</name>
<evidence type="ECO:0000313" key="2">
    <source>
        <dbReference type="EMBL" id="ASK65713.1"/>
    </source>
</evidence>
<reference evidence="3" key="1">
    <citation type="submission" date="2017-07" db="EMBL/GenBank/DDBJ databases">
        <title>Brachybacterium sp. VR2415.</title>
        <authorList>
            <person name="Tak E.J."/>
            <person name="Bae J.-W."/>
        </authorList>
    </citation>
    <scope>NUCLEOTIDE SEQUENCE [LARGE SCALE GENOMIC DNA]</scope>
    <source>
        <strain evidence="3">VR2415</strain>
    </source>
</reference>
<keyword evidence="3" id="KW-1185">Reference proteome</keyword>
<dbReference type="KEGG" id="brv:CFK39_07530"/>